<dbReference type="PANTHER" id="PTHR23146:SF0">
    <property type="entry name" value="RNA POLYMERASE-ASSOCIATED PROTEIN LEO1"/>
    <property type="match status" value="1"/>
</dbReference>
<feature type="compositionally biased region" description="Basic and acidic residues" evidence="1">
    <location>
        <begin position="42"/>
        <end position="57"/>
    </location>
</feature>
<dbReference type="GO" id="GO:0006368">
    <property type="term" value="P:transcription elongation by RNA polymerase II"/>
    <property type="evidence" value="ECO:0007669"/>
    <property type="project" value="InterPro"/>
</dbReference>
<dbReference type="GO" id="GO:0016593">
    <property type="term" value="C:Cdc73/Paf1 complex"/>
    <property type="evidence" value="ECO:0007669"/>
    <property type="project" value="InterPro"/>
</dbReference>
<comment type="caution">
    <text evidence="2">The sequence shown here is derived from an EMBL/GenBank/DDBJ whole genome shotgun (WGS) entry which is preliminary data.</text>
</comment>
<feature type="compositionally biased region" description="Basic residues" evidence="1">
    <location>
        <begin position="112"/>
        <end position="124"/>
    </location>
</feature>
<name>A0A433A239_9FUNG</name>
<feature type="compositionally biased region" description="Basic and acidic residues" evidence="1">
    <location>
        <begin position="91"/>
        <end position="103"/>
    </location>
</feature>
<feature type="compositionally biased region" description="Acidic residues" evidence="1">
    <location>
        <begin position="76"/>
        <end position="90"/>
    </location>
</feature>
<dbReference type="EMBL" id="RBNI01019847">
    <property type="protein sequence ID" value="RUO96745.1"/>
    <property type="molecule type" value="Genomic_DNA"/>
</dbReference>
<protein>
    <submittedName>
        <fullName evidence="2">Leo1-like protein-domain-containing protein</fullName>
    </submittedName>
</protein>
<gene>
    <name evidence="2" type="ORF">BC936DRAFT_141514</name>
</gene>
<evidence type="ECO:0000313" key="2">
    <source>
        <dbReference type="EMBL" id="RUO96745.1"/>
    </source>
</evidence>
<dbReference type="PANTHER" id="PTHR23146">
    <property type="entry name" value="LEO1 PROTEIN"/>
    <property type="match status" value="1"/>
</dbReference>
<proteinExistence type="predicted"/>
<keyword evidence="3" id="KW-1185">Reference proteome</keyword>
<evidence type="ECO:0000313" key="3">
    <source>
        <dbReference type="Proteomes" id="UP000268093"/>
    </source>
</evidence>
<dbReference type="Proteomes" id="UP000268093">
    <property type="component" value="Unassembled WGS sequence"/>
</dbReference>
<feature type="compositionally biased region" description="Basic and acidic residues" evidence="1">
    <location>
        <begin position="25"/>
        <end position="35"/>
    </location>
</feature>
<feature type="compositionally biased region" description="Basic and acidic residues" evidence="1">
    <location>
        <begin position="1"/>
        <end position="14"/>
    </location>
</feature>
<organism evidence="2 3">
    <name type="scientific">Jimgerdemannia flammicorona</name>
    <dbReference type="NCBI Taxonomy" id="994334"/>
    <lineage>
        <taxon>Eukaryota</taxon>
        <taxon>Fungi</taxon>
        <taxon>Fungi incertae sedis</taxon>
        <taxon>Mucoromycota</taxon>
        <taxon>Mucoromycotina</taxon>
        <taxon>Endogonomycetes</taxon>
        <taxon>Endogonales</taxon>
        <taxon>Endogonaceae</taxon>
        <taxon>Jimgerdemannia</taxon>
    </lineage>
</organism>
<dbReference type="InterPro" id="IPR007149">
    <property type="entry name" value="Leo1"/>
</dbReference>
<dbReference type="OrthoDB" id="20844at2759"/>
<accession>A0A433A239</accession>
<dbReference type="Pfam" id="PF04004">
    <property type="entry name" value="Leo1"/>
    <property type="match status" value="1"/>
</dbReference>
<evidence type="ECO:0000256" key="1">
    <source>
        <dbReference type="SAM" id="MobiDB-lite"/>
    </source>
</evidence>
<feature type="region of interest" description="Disordered" evidence="1">
    <location>
        <begin position="1"/>
        <end position="151"/>
    </location>
</feature>
<dbReference type="GO" id="GO:0032968">
    <property type="term" value="P:positive regulation of transcription elongation by RNA polymerase II"/>
    <property type="evidence" value="ECO:0007669"/>
    <property type="project" value="TreeGrafter"/>
</dbReference>
<dbReference type="AlphaFoldDB" id="A0A433A239"/>
<reference evidence="2 3" key="1">
    <citation type="journal article" date="2018" name="New Phytol.">
        <title>Phylogenomics of Endogonaceae and evolution of mycorrhizas within Mucoromycota.</title>
        <authorList>
            <person name="Chang Y."/>
            <person name="Desiro A."/>
            <person name="Na H."/>
            <person name="Sandor L."/>
            <person name="Lipzen A."/>
            <person name="Clum A."/>
            <person name="Barry K."/>
            <person name="Grigoriev I.V."/>
            <person name="Martin F.M."/>
            <person name="Stajich J.E."/>
            <person name="Smith M.E."/>
            <person name="Bonito G."/>
            <person name="Spatafora J.W."/>
        </authorList>
    </citation>
    <scope>NUCLEOTIDE SEQUENCE [LARGE SCALE GENOMIC DNA]</scope>
    <source>
        <strain evidence="2 3">GMNB39</strain>
    </source>
</reference>
<dbReference type="GO" id="GO:1990269">
    <property type="term" value="F:RNA polymerase II C-terminal domain phosphoserine binding"/>
    <property type="evidence" value="ECO:0007669"/>
    <property type="project" value="TreeGrafter"/>
</dbReference>
<sequence length="350" mass="39308">MSSEEENHAARQSDADLFGSDDDDYTHLPPEEDRAPSPAVPLDDRHTHYDSEDDLGKGKTRTLASESEAEGTGIVNDDDLFGSGDEDMAEEREGSEERVERWESCVYSGPLLRHRSSSRSRSTSRSRSGSIEQRPTPLSDDDEEAPVRSRKVDEKIIPELRPPVSSDGMHYLTKIPNFFSLDPIPFDPDTYEPPETAERDTQDKLRMAVESTIRWRIVGDEKTGGAKKVSNARLVRWDDGSMSLLIGQELFDVTQNDIRDQHTYLLAHQKAGGILESHLQLTHSAAFKPADIKGVTHRNLTAVIADKHTKKVRTKMFVTEKDPEIMKQEAEHVSIGVAFHFVTSEDRKGQ</sequence>